<keyword evidence="7" id="KW-0503">Monooxygenase</keyword>
<dbReference type="EMBL" id="JAQJZL010000002">
    <property type="protein sequence ID" value="KAJ6051318.1"/>
    <property type="molecule type" value="Genomic_DNA"/>
</dbReference>
<organism evidence="8 9">
    <name type="scientific">Penicillium canescens</name>
    <dbReference type="NCBI Taxonomy" id="5083"/>
    <lineage>
        <taxon>Eukaryota</taxon>
        <taxon>Fungi</taxon>
        <taxon>Dikarya</taxon>
        <taxon>Ascomycota</taxon>
        <taxon>Pezizomycotina</taxon>
        <taxon>Eurotiomycetes</taxon>
        <taxon>Eurotiomycetidae</taxon>
        <taxon>Eurotiales</taxon>
        <taxon>Aspergillaceae</taxon>
        <taxon>Penicillium</taxon>
    </lineage>
</organism>
<dbReference type="InterPro" id="IPR002401">
    <property type="entry name" value="Cyt_P450_E_grp-I"/>
</dbReference>
<dbReference type="PANTHER" id="PTHR24305:SF232">
    <property type="entry name" value="P450, PUTATIVE (EUROFUNG)-RELATED"/>
    <property type="match status" value="1"/>
</dbReference>
<dbReference type="InterPro" id="IPR050121">
    <property type="entry name" value="Cytochrome_P450_monoxygenase"/>
</dbReference>
<reference evidence="8" key="1">
    <citation type="journal article" date="2023" name="IMA Fungus">
        <title>Comparative genomic study of the Penicillium genus elucidates a diverse pangenome and 15 lateral gene transfer events.</title>
        <authorList>
            <person name="Petersen C."/>
            <person name="Sorensen T."/>
            <person name="Nielsen M.R."/>
            <person name="Sondergaard T.E."/>
            <person name="Sorensen J.L."/>
            <person name="Fitzpatrick D.A."/>
            <person name="Frisvad J.C."/>
            <person name="Nielsen K.L."/>
        </authorList>
    </citation>
    <scope>NUCLEOTIDE SEQUENCE</scope>
    <source>
        <strain evidence="8">IBT 15450</strain>
    </source>
</reference>
<evidence type="ECO:0000313" key="8">
    <source>
        <dbReference type="EMBL" id="KAJ6051318.1"/>
    </source>
</evidence>
<dbReference type="InterPro" id="IPR017972">
    <property type="entry name" value="Cyt_P450_CS"/>
</dbReference>
<evidence type="ECO:0000256" key="2">
    <source>
        <dbReference type="ARBA" id="ARBA00010617"/>
    </source>
</evidence>
<comment type="similarity">
    <text evidence="2 7">Belongs to the cytochrome P450 family.</text>
</comment>
<sequence length="535" mass="60945">MASDLETWAQDQKWLRTKLALTFLVLFIAFNYIRTAFKPDIRDLPGPLIARFSNLYKLYMVYDGRCHIKNLDLHEKYGPMVRVGPRHVCISDTAAMSTIYSISTKFVKSESYTPLGFKYKGKPIDTLFATQDPVIHKRLSVPVSQMYSMTSIRTLEPGVDECSDIFLKAMHELEGQEIDLGVWLHWWAFDSIGAITFNKRFGFLERRADIEGMIDSLKKGLLYGSIVSQVPLLHQYLLGNETFLSILKSLPGFFDPFGYMCSIATEQMKRYDEEENHGQRNDFLAWLRTEANTGKHEVSEPDMIGYLLANLTASSDTTAITLRAIFYYLMQDPELFKKLHQEIDDADSSGRLSKHISYAESLQLPYLQAVIKEALRLHPAVAAPLERVVPPEGATVGGHYLRAGTIVGMNPWVIHRDTTIYRTDAEKFRPERWIDSSEEQLKLMGRYFMAFGQGARTCIGKNISLMEMGKIVPQLLREFDVEWASTEPDWTVRTYFFSMQEGLIVRLKPNGTGDEQKKIGDLELGSYSLAGNIPS</sequence>
<dbReference type="CDD" id="cd11060">
    <property type="entry name" value="CYP57A1-like"/>
    <property type="match status" value="1"/>
</dbReference>
<dbReference type="InterPro" id="IPR036396">
    <property type="entry name" value="Cyt_P450_sf"/>
</dbReference>
<dbReference type="InterPro" id="IPR001128">
    <property type="entry name" value="Cyt_P450"/>
</dbReference>
<dbReference type="PRINTS" id="PR00385">
    <property type="entry name" value="P450"/>
</dbReference>
<comment type="cofactor">
    <cofactor evidence="1 6">
        <name>heme</name>
        <dbReference type="ChEBI" id="CHEBI:30413"/>
    </cofactor>
</comment>
<dbReference type="GO" id="GO:0020037">
    <property type="term" value="F:heme binding"/>
    <property type="evidence" value="ECO:0007669"/>
    <property type="project" value="InterPro"/>
</dbReference>
<protein>
    <submittedName>
        <fullName evidence="8">Cytochrome P450</fullName>
    </submittedName>
</protein>
<comment type="caution">
    <text evidence="8">The sequence shown here is derived from an EMBL/GenBank/DDBJ whole genome shotgun (WGS) entry which is preliminary data.</text>
</comment>
<evidence type="ECO:0000256" key="5">
    <source>
        <dbReference type="ARBA" id="ARBA00023004"/>
    </source>
</evidence>
<keyword evidence="4 7" id="KW-0560">Oxidoreductase</keyword>
<evidence type="ECO:0000256" key="4">
    <source>
        <dbReference type="ARBA" id="ARBA00023002"/>
    </source>
</evidence>
<keyword evidence="6 7" id="KW-0349">Heme</keyword>
<gene>
    <name evidence="8" type="ORF">N7460_001852</name>
</gene>
<dbReference type="GO" id="GO:0004497">
    <property type="term" value="F:monooxygenase activity"/>
    <property type="evidence" value="ECO:0007669"/>
    <property type="project" value="UniProtKB-KW"/>
</dbReference>
<proteinExistence type="inferred from homology"/>
<keyword evidence="3 6" id="KW-0479">Metal-binding</keyword>
<name>A0AAD6IIS4_PENCN</name>
<evidence type="ECO:0000313" key="9">
    <source>
        <dbReference type="Proteomes" id="UP001219568"/>
    </source>
</evidence>
<dbReference type="GO" id="GO:0043386">
    <property type="term" value="P:mycotoxin biosynthetic process"/>
    <property type="evidence" value="ECO:0007669"/>
    <property type="project" value="UniProtKB-ARBA"/>
</dbReference>
<dbReference type="AlphaFoldDB" id="A0AAD6IIS4"/>
<dbReference type="Proteomes" id="UP001219568">
    <property type="component" value="Unassembled WGS sequence"/>
</dbReference>
<accession>A0AAD6IIS4</accession>
<feature type="binding site" description="axial binding residue" evidence="6">
    <location>
        <position position="458"/>
    </location>
    <ligand>
        <name>heme</name>
        <dbReference type="ChEBI" id="CHEBI:30413"/>
    </ligand>
    <ligandPart>
        <name>Fe</name>
        <dbReference type="ChEBI" id="CHEBI:18248"/>
    </ligandPart>
</feature>
<dbReference type="PROSITE" id="PS00086">
    <property type="entry name" value="CYTOCHROME_P450"/>
    <property type="match status" value="1"/>
</dbReference>
<keyword evidence="9" id="KW-1185">Reference proteome</keyword>
<evidence type="ECO:0000256" key="6">
    <source>
        <dbReference type="PIRSR" id="PIRSR602401-1"/>
    </source>
</evidence>
<dbReference type="Gene3D" id="1.10.630.10">
    <property type="entry name" value="Cytochrome P450"/>
    <property type="match status" value="1"/>
</dbReference>
<dbReference type="GO" id="GO:0005506">
    <property type="term" value="F:iron ion binding"/>
    <property type="evidence" value="ECO:0007669"/>
    <property type="project" value="InterPro"/>
</dbReference>
<dbReference type="SUPFAM" id="SSF48264">
    <property type="entry name" value="Cytochrome P450"/>
    <property type="match status" value="1"/>
</dbReference>
<evidence type="ECO:0000256" key="3">
    <source>
        <dbReference type="ARBA" id="ARBA00022723"/>
    </source>
</evidence>
<dbReference type="PRINTS" id="PR00463">
    <property type="entry name" value="EP450I"/>
</dbReference>
<reference evidence="8" key="2">
    <citation type="submission" date="2023-01" db="EMBL/GenBank/DDBJ databases">
        <authorList>
            <person name="Petersen C."/>
        </authorList>
    </citation>
    <scope>NUCLEOTIDE SEQUENCE</scope>
    <source>
        <strain evidence="8">IBT 15450</strain>
    </source>
</reference>
<dbReference type="GO" id="GO:0016705">
    <property type="term" value="F:oxidoreductase activity, acting on paired donors, with incorporation or reduction of molecular oxygen"/>
    <property type="evidence" value="ECO:0007669"/>
    <property type="project" value="InterPro"/>
</dbReference>
<dbReference type="Pfam" id="PF00067">
    <property type="entry name" value="p450"/>
    <property type="match status" value="1"/>
</dbReference>
<evidence type="ECO:0000256" key="7">
    <source>
        <dbReference type="RuleBase" id="RU000461"/>
    </source>
</evidence>
<dbReference type="PANTHER" id="PTHR24305">
    <property type="entry name" value="CYTOCHROME P450"/>
    <property type="match status" value="1"/>
</dbReference>
<evidence type="ECO:0000256" key="1">
    <source>
        <dbReference type="ARBA" id="ARBA00001971"/>
    </source>
</evidence>
<keyword evidence="5 6" id="KW-0408">Iron</keyword>